<feature type="region of interest" description="Disordered" evidence="1">
    <location>
        <begin position="127"/>
        <end position="153"/>
    </location>
</feature>
<reference evidence="2" key="1">
    <citation type="submission" date="2019-08" db="EMBL/GenBank/DDBJ databases">
        <authorList>
            <person name="Kucharzyk K."/>
            <person name="Murdoch R.W."/>
            <person name="Higgins S."/>
            <person name="Loffler F."/>
        </authorList>
    </citation>
    <scope>NUCLEOTIDE SEQUENCE</scope>
</reference>
<gene>
    <name evidence="2" type="ORF">SDC9_206270</name>
</gene>
<feature type="region of interest" description="Disordered" evidence="1">
    <location>
        <begin position="64"/>
        <end position="110"/>
    </location>
</feature>
<comment type="caution">
    <text evidence="2">The sequence shown here is derived from an EMBL/GenBank/DDBJ whole genome shotgun (WGS) entry which is preliminary data.</text>
</comment>
<feature type="compositionally biased region" description="Basic residues" evidence="1">
    <location>
        <begin position="37"/>
        <end position="46"/>
    </location>
</feature>
<accession>A0A645JG41</accession>
<evidence type="ECO:0000256" key="1">
    <source>
        <dbReference type="SAM" id="MobiDB-lite"/>
    </source>
</evidence>
<feature type="region of interest" description="Disordered" evidence="1">
    <location>
        <begin position="1"/>
        <end position="51"/>
    </location>
</feature>
<sequence length="153" mass="17327">MAELAKTQRDIEHRDVPQHRQGPAHAPQQQPVDAQRHQRWQHHRQAPGHPAVVLATRVEIAAHRKGPRTHASVNGIDAGQGARLLDQQSEQDGEETHGRQSYWRRPHGLPSAPAYRFAFHRIPRREAADSAVARQGEPTTLVKANPYQARMKR</sequence>
<protein>
    <submittedName>
        <fullName evidence="2">Uncharacterized protein</fullName>
    </submittedName>
</protein>
<dbReference type="EMBL" id="VSSQ01131407">
    <property type="protein sequence ID" value="MPN58563.1"/>
    <property type="molecule type" value="Genomic_DNA"/>
</dbReference>
<evidence type="ECO:0000313" key="2">
    <source>
        <dbReference type="EMBL" id="MPN58563.1"/>
    </source>
</evidence>
<feature type="compositionally biased region" description="Basic and acidic residues" evidence="1">
    <location>
        <begin position="1"/>
        <end position="18"/>
    </location>
</feature>
<dbReference type="AlphaFoldDB" id="A0A645JG41"/>
<name>A0A645JG41_9ZZZZ</name>
<proteinExistence type="predicted"/>
<organism evidence="2">
    <name type="scientific">bioreactor metagenome</name>
    <dbReference type="NCBI Taxonomy" id="1076179"/>
    <lineage>
        <taxon>unclassified sequences</taxon>
        <taxon>metagenomes</taxon>
        <taxon>ecological metagenomes</taxon>
    </lineage>
</organism>